<name>A0ACC1P217_9PEZI</name>
<proteinExistence type="predicted"/>
<evidence type="ECO:0000313" key="2">
    <source>
        <dbReference type="Proteomes" id="UP001143856"/>
    </source>
</evidence>
<reference evidence="1" key="1">
    <citation type="submission" date="2022-10" db="EMBL/GenBank/DDBJ databases">
        <title>Genome Sequence of Xylaria curta.</title>
        <authorList>
            <person name="Buettner E."/>
        </authorList>
    </citation>
    <scope>NUCLEOTIDE SEQUENCE</scope>
    <source>
        <strain evidence="1">Babe10</strain>
    </source>
</reference>
<accession>A0ACC1P217</accession>
<dbReference type="EMBL" id="JAPDGR010001079">
    <property type="protein sequence ID" value="KAJ2985590.1"/>
    <property type="molecule type" value="Genomic_DNA"/>
</dbReference>
<sequence>MSLHSGNESKKQLNQNSRIAVEEPRVTTEAATPLRRPSNENSPQPALSSSRKRNGNNAILTSATAQSSGGAKSQSRDQTPAYEKTPNTAAYAGFNSGFNSNFNDKLLTPTSANANTNNAICAQHHLDARDCDRERNQGEEGALKDGTKTTAIRKSNRVESIHSQLGGRGRDIS</sequence>
<dbReference type="Proteomes" id="UP001143856">
    <property type="component" value="Unassembled WGS sequence"/>
</dbReference>
<gene>
    <name evidence="1" type="ORF">NUW58_g5450</name>
</gene>
<organism evidence="1 2">
    <name type="scientific">Xylaria curta</name>
    <dbReference type="NCBI Taxonomy" id="42375"/>
    <lineage>
        <taxon>Eukaryota</taxon>
        <taxon>Fungi</taxon>
        <taxon>Dikarya</taxon>
        <taxon>Ascomycota</taxon>
        <taxon>Pezizomycotina</taxon>
        <taxon>Sordariomycetes</taxon>
        <taxon>Xylariomycetidae</taxon>
        <taxon>Xylariales</taxon>
        <taxon>Xylariaceae</taxon>
        <taxon>Xylaria</taxon>
    </lineage>
</organism>
<keyword evidence="2" id="KW-1185">Reference proteome</keyword>
<protein>
    <submittedName>
        <fullName evidence="1">Uncharacterized protein</fullName>
    </submittedName>
</protein>
<comment type="caution">
    <text evidence="1">The sequence shown here is derived from an EMBL/GenBank/DDBJ whole genome shotgun (WGS) entry which is preliminary data.</text>
</comment>
<evidence type="ECO:0000313" key="1">
    <source>
        <dbReference type="EMBL" id="KAJ2985590.1"/>
    </source>
</evidence>